<dbReference type="EMBL" id="GISG01194687">
    <property type="protein sequence ID" value="MBA4657093.1"/>
    <property type="molecule type" value="Transcribed_RNA"/>
</dbReference>
<sequence>MNPSVPPATSNFVSAATARIVQPRGLDEATNNPSSMSQIRTTESYPAVNISFAEASRKTVRTASVWPLKKSGVYCPRNVLLLNSLSTNNSFHVFSSASPIFGALTIGRPHLSQ</sequence>
<reference evidence="1" key="1">
    <citation type="journal article" date="2013" name="J. Plant Res.">
        <title>Effect of fungi and light on seed germination of three Opuntia species from semiarid lands of central Mexico.</title>
        <authorList>
            <person name="Delgado-Sanchez P."/>
            <person name="Jimenez-Bremont J.F."/>
            <person name="Guerrero-Gonzalez Mde L."/>
            <person name="Flores J."/>
        </authorList>
    </citation>
    <scope>NUCLEOTIDE SEQUENCE</scope>
    <source>
        <tissue evidence="1">Cladode</tissue>
    </source>
</reference>
<reference evidence="1" key="2">
    <citation type="submission" date="2020-07" db="EMBL/GenBank/DDBJ databases">
        <authorList>
            <person name="Vera ALvarez R."/>
            <person name="Arias-Moreno D.M."/>
            <person name="Jimenez-Jacinto V."/>
            <person name="Jimenez-Bremont J.F."/>
            <person name="Swaminathan K."/>
            <person name="Moose S.P."/>
            <person name="Guerrero-Gonzalez M.L."/>
            <person name="Marino-Ramirez L."/>
            <person name="Landsman D."/>
            <person name="Rodriguez-Kessler M."/>
            <person name="Delgado-Sanchez P."/>
        </authorList>
    </citation>
    <scope>NUCLEOTIDE SEQUENCE</scope>
    <source>
        <tissue evidence="1">Cladode</tissue>
    </source>
</reference>
<organism evidence="1">
    <name type="scientific">Opuntia streptacantha</name>
    <name type="common">Prickly pear cactus</name>
    <name type="synonym">Opuntia cardona</name>
    <dbReference type="NCBI Taxonomy" id="393608"/>
    <lineage>
        <taxon>Eukaryota</taxon>
        <taxon>Viridiplantae</taxon>
        <taxon>Streptophyta</taxon>
        <taxon>Embryophyta</taxon>
        <taxon>Tracheophyta</taxon>
        <taxon>Spermatophyta</taxon>
        <taxon>Magnoliopsida</taxon>
        <taxon>eudicotyledons</taxon>
        <taxon>Gunneridae</taxon>
        <taxon>Pentapetalae</taxon>
        <taxon>Caryophyllales</taxon>
        <taxon>Cactineae</taxon>
        <taxon>Cactaceae</taxon>
        <taxon>Opuntioideae</taxon>
        <taxon>Opuntia</taxon>
    </lineage>
</organism>
<evidence type="ECO:0000313" key="1">
    <source>
        <dbReference type="EMBL" id="MBA4657093.1"/>
    </source>
</evidence>
<proteinExistence type="predicted"/>
<protein>
    <submittedName>
        <fullName evidence="1">Uncharacterized protein</fullName>
    </submittedName>
</protein>
<name>A0A7C9A483_OPUST</name>
<dbReference type="AlphaFoldDB" id="A0A7C9A483"/>
<accession>A0A7C9A483</accession>